<organism evidence="1 3">
    <name type="scientific">Enterococcus durans</name>
    <dbReference type="NCBI Taxonomy" id="53345"/>
    <lineage>
        <taxon>Bacteria</taxon>
        <taxon>Bacillati</taxon>
        <taxon>Bacillota</taxon>
        <taxon>Bacilli</taxon>
        <taxon>Lactobacillales</taxon>
        <taxon>Enterococcaceae</taxon>
        <taxon>Enterococcus</taxon>
    </lineage>
</organism>
<reference evidence="1 3" key="1">
    <citation type="submission" date="2015-06" db="EMBL/GenBank/DDBJ databases">
        <title>The Genome Sequence of Enterococcus durans 4EA1.</title>
        <authorList>
            <consortium name="The Broad Institute Genomics Platform"/>
            <consortium name="The Broad Institute Genome Sequencing Center for Infectious Disease"/>
            <person name="Earl A.M."/>
            <person name="Van Tyne D."/>
            <person name="Lebreton F."/>
            <person name="Saavedra J.T."/>
            <person name="Gilmore M.S."/>
            <person name="Manson Mcguire A."/>
            <person name="Clock S."/>
            <person name="Crupain M."/>
            <person name="Rangan U."/>
            <person name="Young S."/>
            <person name="Abouelleil A."/>
            <person name="Cao P."/>
            <person name="Chapman S.B."/>
            <person name="Griggs A."/>
            <person name="Priest M."/>
            <person name="Shea T."/>
            <person name="Wortman J."/>
            <person name="Nusbaum C."/>
            <person name="Birren B."/>
        </authorList>
    </citation>
    <scope>NUCLEOTIDE SEQUENCE [LARGE SCALE GENOMIC DNA]</scope>
    <source>
        <strain evidence="1 3">4EA1</strain>
    </source>
</reference>
<evidence type="ECO:0000313" key="2">
    <source>
        <dbReference type="EMBL" id="STP29948.1"/>
    </source>
</evidence>
<protein>
    <submittedName>
        <fullName evidence="1">Uncharacterized protein</fullName>
    </submittedName>
</protein>
<gene>
    <name evidence="1" type="ORF">EA71_01114</name>
    <name evidence="2" type="ORF">NCTC8129_02180</name>
</gene>
<accession>A0A367CCZ0</accession>
<dbReference type="EMBL" id="UGIF01000002">
    <property type="protein sequence ID" value="STP29948.1"/>
    <property type="molecule type" value="Genomic_DNA"/>
</dbReference>
<evidence type="ECO:0000313" key="3">
    <source>
        <dbReference type="Proteomes" id="UP000252797"/>
    </source>
</evidence>
<dbReference type="RefSeq" id="WP_081133417.1">
    <property type="nucleotide sequence ID" value="NZ_CABGIZ010000014.1"/>
</dbReference>
<proteinExistence type="predicted"/>
<dbReference type="EMBL" id="LEPB01000004">
    <property type="protein sequence ID" value="RCA10364.1"/>
    <property type="molecule type" value="Genomic_DNA"/>
</dbReference>
<reference evidence="2 4" key="2">
    <citation type="submission" date="2018-06" db="EMBL/GenBank/DDBJ databases">
        <authorList>
            <consortium name="Pathogen Informatics"/>
            <person name="Doyle S."/>
        </authorList>
    </citation>
    <scope>NUCLEOTIDE SEQUENCE [LARGE SCALE GENOMIC DNA]</scope>
    <source>
        <strain evidence="2 4">NCTC8129</strain>
    </source>
</reference>
<dbReference type="GeneID" id="56743744"/>
<name>A0A367CCZ0_9ENTE</name>
<evidence type="ECO:0000313" key="1">
    <source>
        <dbReference type="EMBL" id="RCA10364.1"/>
    </source>
</evidence>
<evidence type="ECO:0000313" key="4">
    <source>
        <dbReference type="Proteomes" id="UP000254070"/>
    </source>
</evidence>
<sequence length="91" mass="10647">MEHKYGTVSKIRTLKLNARPLIRFTLDNVNCLIAAHSLNFLAEVDEGMKLYVKGYYNQRNQFVVRDYTVLGKSKIAVIFEKSKYPKRNYSK</sequence>
<dbReference type="Proteomes" id="UP000254070">
    <property type="component" value="Unassembled WGS sequence"/>
</dbReference>
<dbReference type="AlphaFoldDB" id="A0A367CCZ0"/>
<dbReference type="Proteomes" id="UP000252797">
    <property type="component" value="Unassembled WGS sequence"/>
</dbReference>